<dbReference type="FunFam" id="1.10.10.10:FF:000069">
    <property type="entry name" value="Paired box protein Pax-6"/>
    <property type="match status" value="1"/>
</dbReference>
<dbReference type="Pfam" id="PF00292">
    <property type="entry name" value="PAX"/>
    <property type="match status" value="1"/>
</dbReference>
<dbReference type="InterPro" id="IPR001356">
    <property type="entry name" value="HD"/>
</dbReference>
<dbReference type="FunFam" id="1.10.10.10:FF:000003">
    <property type="entry name" value="Paired box protein Pax-6"/>
    <property type="match status" value="1"/>
</dbReference>
<protein>
    <submittedName>
        <fullName evidence="15">Paired box protein Pax-6 isoform X1</fullName>
    </submittedName>
</protein>
<keyword evidence="5" id="KW-0805">Transcription regulation</keyword>
<proteinExistence type="inferred from homology"/>
<dbReference type="SMART" id="SM00351">
    <property type="entry name" value="PAX"/>
    <property type="match status" value="1"/>
</dbReference>
<feature type="compositionally biased region" description="Polar residues" evidence="12">
    <location>
        <begin position="269"/>
        <end position="284"/>
    </location>
</feature>
<evidence type="ECO:0000256" key="3">
    <source>
        <dbReference type="ARBA" id="ARBA00022473"/>
    </source>
</evidence>
<evidence type="ECO:0000256" key="5">
    <source>
        <dbReference type="ARBA" id="ARBA00023015"/>
    </source>
</evidence>
<dbReference type="GO" id="GO:0048731">
    <property type="term" value="P:system development"/>
    <property type="evidence" value="ECO:0007669"/>
    <property type="project" value="UniProtKB-ARBA"/>
</dbReference>
<feature type="region of interest" description="Disordered" evidence="12">
    <location>
        <begin position="406"/>
        <end position="425"/>
    </location>
</feature>
<dbReference type="GO" id="GO:0000981">
    <property type="term" value="F:DNA-binding transcription factor activity, RNA polymerase II-specific"/>
    <property type="evidence" value="ECO:0007669"/>
    <property type="project" value="InterPro"/>
</dbReference>
<evidence type="ECO:0000256" key="6">
    <source>
        <dbReference type="ARBA" id="ARBA00023125"/>
    </source>
</evidence>
<name>A0A6P4EXT7_DRORH</name>
<feature type="region of interest" description="Disordered" evidence="12">
    <location>
        <begin position="595"/>
        <end position="614"/>
    </location>
</feature>
<feature type="domain" description="Paired" evidence="14">
    <location>
        <begin position="97"/>
        <end position="223"/>
    </location>
</feature>
<dbReference type="AlphaFoldDB" id="A0A6P4EXT7"/>
<dbReference type="PRINTS" id="PR00027">
    <property type="entry name" value="PAIREDBOX"/>
</dbReference>
<dbReference type="InterPro" id="IPR036388">
    <property type="entry name" value="WH-like_DNA-bd_sf"/>
</dbReference>
<dbReference type="GO" id="GO:0030154">
    <property type="term" value="P:cell differentiation"/>
    <property type="evidence" value="ECO:0007669"/>
    <property type="project" value="UniProtKB-ARBA"/>
</dbReference>
<dbReference type="PROSITE" id="PS50071">
    <property type="entry name" value="HOMEOBOX_2"/>
    <property type="match status" value="1"/>
</dbReference>
<dbReference type="PROSITE" id="PS00034">
    <property type="entry name" value="PAIRED_1"/>
    <property type="match status" value="1"/>
</dbReference>
<feature type="compositionally biased region" description="Low complexity" evidence="12">
    <location>
        <begin position="231"/>
        <end position="264"/>
    </location>
</feature>
<feature type="DNA-binding region" description="Homeobox" evidence="10">
    <location>
        <begin position="474"/>
        <end position="533"/>
    </location>
</feature>
<keyword evidence="8" id="KW-0804">Transcription</keyword>
<dbReference type="CDD" id="cd00086">
    <property type="entry name" value="homeodomain"/>
    <property type="match status" value="1"/>
</dbReference>
<evidence type="ECO:0000256" key="11">
    <source>
        <dbReference type="RuleBase" id="RU000682"/>
    </source>
</evidence>
<evidence type="ECO:0000256" key="2">
    <source>
        <dbReference type="ARBA" id="ARBA00005733"/>
    </source>
</evidence>
<dbReference type="Gene3D" id="1.10.10.60">
    <property type="entry name" value="Homeodomain-like"/>
    <property type="match status" value="1"/>
</dbReference>
<dbReference type="Pfam" id="PF00046">
    <property type="entry name" value="Homeodomain"/>
    <property type="match status" value="1"/>
</dbReference>
<dbReference type="GeneID" id="108043626"/>
<feature type="compositionally biased region" description="Low complexity" evidence="12">
    <location>
        <begin position="448"/>
        <end position="460"/>
    </location>
</feature>
<dbReference type="InterPro" id="IPR001523">
    <property type="entry name" value="Paired_dom"/>
</dbReference>
<evidence type="ECO:0000256" key="9">
    <source>
        <dbReference type="ARBA" id="ARBA00023242"/>
    </source>
</evidence>
<dbReference type="SMART" id="SM00389">
    <property type="entry name" value="HOX"/>
    <property type="match status" value="1"/>
</dbReference>
<dbReference type="SUPFAM" id="SSF46689">
    <property type="entry name" value="Homeodomain-like"/>
    <property type="match status" value="2"/>
</dbReference>
<dbReference type="RefSeq" id="XP_016977896.1">
    <property type="nucleotide sequence ID" value="XM_017122407.1"/>
</dbReference>
<dbReference type="InterPro" id="IPR043182">
    <property type="entry name" value="PAIRED_DNA-bd_dom"/>
</dbReference>
<feature type="domain" description="Homeobox" evidence="13">
    <location>
        <begin position="472"/>
        <end position="532"/>
    </location>
</feature>
<dbReference type="GO" id="GO:0090596">
    <property type="term" value="P:sensory organ morphogenesis"/>
    <property type="evidence" value="ECO:0007669"/>
    <property type="project" value="UniProtKB-ARBA"/>
</dbReference>
<keyword evidence="4" id="KW-0563">Paired box</keyword>
<evidence type="ECO:0000313" key="15">
    <source>
        <dbReference type="RefSeq" id="XP_016977896.1"/>
    </source>
</evidence>
<keyword evidence="6 10" id="KW-0238">DNA-binding</keyword>
<keyword evidence="3" id="KW-0217">Developmental protein</keyword>
<feature type="region of interest" description="Disordered" evidence="12">
    <location>
        <begin position="436"/>
        <end position="461"/>
    </location>
</feature>
<gene>
    <name evidence="15" type="primary">LOC108043626</name>
</gene>
<reference evidence="15" key="1">
    <citation type="submission" date="2025-08" db="UniProtKB">
        <authorList>
            <consortium name="RefSeq"/>
        </authorList>
    </citation>
    <scope>IDENTIFICATION</scope>
</reference>
<feature type="compositionally biased region" description="Gly residues" evidence="12">
    <location>
        <begin position="759"/>
        <end position="770"/>
    </location>
</feature>
<dbReference type="GO" id="GO:0005634">
    <property type="term" value="C:nucleus"/>
    <property type="evidence" value="ECO:0007669"/>
    <property type="project" value="UniProtKB-SubCell"/>
</dbReference>
<dbReference type="GO" id="GO:0045944">
    <property type="term" value="P:positive regulation of transcription by RNA polymerase II"/>
    <property type="evidence" value="ECO:0007669"/>
    <property type="project" value="UniProtKB-ARBA"/>
</dbReference>
<dbReference type="CDD" id="cd00131">
    <property type="entry name" value="PAX"/>
    <property type="match status" value="1"/>
</dbReference>
<feature type="region of interest" description="Disordered" evidence="12">
    <location>
        <begin position="532"/>
        <end position="562"/>
    </location>
</feature>
<dbReference type="InterPro" id="IPR043565">
    <property type="entry name" value="PAX_fam"/>
</dbReference>
<sequence>MFTLQPTPTAIGSVVPPWSAGTLIERLPSLEDMAHKDNVLAMRNLPCLGTAGGSGLGGITGKPSPTMEGVETGTASQPHSTSSYFATTYYHLTDDECHSGVNQLGGVFVGGRPLPDSTRQKIVELAHSGARPCDISRILQVSNGCVSKILGRYYETGSIRPRAIGGSKPRVATAEVVSKISQYKRECPSIFAWEIRDRLLQENVCTNDNIPSVSSINRVLRNLAAQKEQQSSGTSGSAAGTGAGNPPSAKGNTSGSISSASNGSRPAHTLSSSTDLMQTATPLNSSESGGASNSGEGSEQESIYERLRLLNTQHAAGPMDQATAAPLVGQAPSHFGPHSGHPLNQLVHGNQQVLQQQQQSWPPRHYASGAWYSTSLGGSEMPISSASSIASVAYAAGPSLAQPLSPPDDIAGLGSGNHLRNCPGTTEDIHLKKELDGHQSDETGSGEGENSNGGASNLGNNEDDQARLILKRKLQRNRTSFTNDQIDSLEKEFERTHYPDVFARERLAGKIGLPEARIQVWFSNRRAKWRREEKLRNQRRTPNSTGASGTSSSTSATASLTDSPNSLSACSSLLSGSTAGPSVNSINGLSSPNTLSTSASAPAVGAGIESTGSPTPALHVRSGCVSDIAAGRHGEDCRRACSPCPLGIAGHQSTHHHQSNGHTHAHAHALVPAISPRLNFNSGGFGAMYSNMHHTALSMSDTYGTVTPIPSFNHSSVGSLAPPSPMSQQGDLTPPSLYPCHMNLRPPPIAPPHHHLVAGDGGSPAGGGLGNAQSASLGTSCSGSGYEVLSAYALPPPPLPSSSAPALNFSAAASSSANVAAHHTMPQEPCPSPCSSNSNHLGVGPGSVFATDPASSAVPSYAHMSYNYATAANNVTPSSAVSSAAHVAPGKQQFFASCFYSPWV</sequence>
<comment type="similarity">
    <text evidence="2">Belongs to the paired homeobox family.</text>
</comment>
<dbReference type="PROSITE" id="PS51057">
    <property type="entry name" value="PAIRED_2"/>
    <property type="match status" value="1"/>
</dbReference>
<organism evidence="15">
    <name type="scientific">Drosophila rhopaloa</name>
    <name type="common">Fruit fly</name>
    <dbReference type="NCBI Taxonomy" id="1041015"/>
    <lineage>
        <taxon>Eukaryota</taxon>
        <taxon>Metazoa</taxon>
        <taxon>Ecdysozoa</taxon>
        <taxon>Arthropoda</taxon>
        <taxon>Hexapoda</taxon>
        <taxon>Insecta</taxon>
        <taxon>Pterygota</taxon>
        <taxon>Neoptera</taxon>
        <taxon>Endopterygota</taxon>
        <taxon>Diptera</taxon>
        <taxon>Brachycera</taxon>
        <taxon>Muscomorpha</taxon>
        <taxon>Ephydroidea</taxon>
        <taxon>Drosophilidae</taxon>
        <taxon>Drosophila</taxon>
        <taxon>Sophophora</taxon>
    </lineage>
</organism>
<dbReference type="GO" id="GO:0000978">
    <property type="term" value="F:RNA polymerase II cis-regulatory region sequence-specific DNA binding"/>
    <property type="evidence" value="ECO:0007669"/>
    <property type="project" value="TreeGrafter"/>
</dbReference>
<dbReference type="Gene3D" id="1.10.10.10">
    <property type="entry name" value="Winged helix-like DNA-binding domain superfamily/Winged helix DNA-binding domain"/>
    <property type="match status" value="2"/>
</dbReference>
<evidence type="ECO:0000259" key="14">
    <source>
        <dbReference type="PROSITE" id="PS51057"/>
    </source>
</evidence>
<evidence type="ECO:0000256" key="8">
    <source>
        <dbReference type="ARBA" id="ARBA00023163"/>
    </source>
</evidence>
<evidence type="ECO:0000256" key="12">
    <source>
        <dbReference type="SAM" id="MobiDB-lite"/>
    </source>
</evidence>
<dbReference type="GO" id="GO:0009791">
    <property type="term" value="P:post-embryonic development"/>
    <property type="evidence" value="ECO:0007669"/>
    <property type="project" value="UniProtKB-ARBA"/>
</dbReference>
<evidence type="ECO:0000256" key="1">
    <source>
        <dbReference type="ARBA" id="ARBA00004123"/>
    </source>
</evidence>
<dbReference type="InterPro" id="IPR017970">
    <property type="entry name" value="Homeobox_CS"/>
</dbReference>
<dbReference type="PANTHER" id="PTHR45636:SF41">
    <property type="entry name" value="PAIRED BOX PROTEIN PAX-6-RELATED"/>
    <property type="match status" value="1"/>
</dbReference>
<keyword evidence="9 10" id="KW-0539">Nucleus</keyword>
<dbReference type="RefSeq" id="XP_016977896.2">
    <property type="nucleotide sequence ID" value="XM_017122407.2"/>
</dbReference>
<evidence type="ECO:0000256" key="4">
    <source>
        <dbReference type="ARBA" id="ARBA00022724"/>
    </source>
</evidence>
<feature type="compositionally biased region" description="Low complexity" evidence="12">
    <location>
        <begin position="285"/>
        <end position="301"/>
    </location>
</feature>
<dbReference type="FunFam" id="1.10.10.60:FF:000516">
    <property type="entry name" value="Transcription factor Toy"/>
    <property type="match status" value="1"/>
</dbReference>
<feature type="region of interest" description="Disordered" evidence="12">
    <location>
        <begin position="225"/>
        <end position="302"/>
    </location>
</feature>
<dbReference type="InterPro" id="IPR009057">
    <property type="entry name" value="Homeodomain-like_sf"/>
</dbReference>
<feature type="compositionally biased region" description="Low complexity" evidence="12">
    <location>
        <begin position="544"/>
        <end position="562"/>
    </location>
</feature>
<feature type="region of interest" description="Disordered" evidence="12">
    <location>
        <begin position="751"/>
        <end position="772"/>
    </location>
</feature>
<keyword evidence="7 10" id="KW-0371">Homeobox</keyword>
<evidence type="ECO:0000259" key="13">
    <source>
        <dbReference type="PROSITE" id="PS50071"/>
    </source>
</evidence>
<evidence type="ECO:0000256" key="7">
    <source>
        <dbReference type="ARBA" id="ARBA00023155"/>
    </source>
</evidence>
<dbReference type="OrthoDB" id="3225452at2759"/>
<dbReference type="GO" id="GO:0051240">
    <property type="term" value="P:positive regulation of multicellular organismal process"/>
    <property type="evidence" value="ECO:0007669"/>
    <property type="project" value="UniProtKB-ARBA"/>
</dbReference>
<dbReference type="PANTHER" id="PTHR45636">
    <property type="entry name" value="PAIRED BOX PROTEIN PAX-6-RELATED-RELATED"/>
    <property type="match status" value="1"/>
</dbReference>
<evidence type="ECO:0000256" key="10">
    <source>
        <dbReference type="PROSITE-ProRule" id="PRU00108"/>
    </source>
</evidence>
<dbReference type="PROSITE" id="PS00027">
    <property type="entry name" value="HOMEOBOX_1"/>
    <property type="match status" value="1"/>
</dbReference>
<accession>A0A6P4EXT7</accession>
<comment type="subcellular location">
    <subcellularLocation>
        <location evidence="1 10 11">Nucleus</location>
    </subcellularLocation>
</comment>